<reference evidence="10" key="1">
    <citation type="submission" date="2016-11" db="EMBL/GenBank/DDBJ databases">
        <authorList>
            <person name="Varghese N."/>
            <person name="Submissions S."/>
        </authorList>
    </citation>
    <scope>NUCLEOTIDE SEQUENCE [LARGE SCALE GENOMIC DNA]</scope>
    <source>
        <strain evidence="10">DSM 19514</strain>
    </source>
</reference>
<dbReference type="PROSITE" id="PS51935">
    <property type="entry name" value="NLPC_P60"/>
    <property type="match status" value="1"/>
</dbReference>
<dbReference type="Pfam" id="PF00877">
    <property type="entry name" value="NLPC_P60"/>
    <property type="match status" value="1"/>
</dbReference>
<gene>
    <name evidence="9" type="ORF">SAMN02745225_00175</name>
</gene>
<proteinExistence type="inferred from homology"/>
<name>A0A1M4SAN6_9ACTN</name>
<dbReference type="GO" id="GO:0008234">
    <property type="term" value="F:cysteine-type peptidase activity"/>
    <property type="evidence" value="ECO:0007669"/>
    <property type="project" value="UniProtKB-KW"/>
</dbReference>
<dbReference type="Gene3D" id="3.90.1720.10">
    <property type="entry name" value="endopeptidase domain like (from Nostoc punctiforme)"/>
    <property type="match status" value="1"/>
</dbReference>
<sequence>MKKTIKVLAPALVAIAPFVQQASSAPSAQAQSISSLQAEASNIASQIAQLNNEVAVYAEKYDYAQSQLQQINGDISQVKGQIISEQARVKAIKQQLSQEAIDSYMNMGGASTVMTVLQGTETQATLSQSFLSTVSMNQQDLVTSYQQATAQLALEQAKLASEQSQAQVELNQVQSAAQQAQSATTQDQSLLASIKGQIATLVQQQLQAQQAAKEKAAQAALAQQQAQTPPQNSTPAATQPNYSASSTSGSISQAMQIAVNAALSMQGKPYVWGGASPSTGFDCSGLVMWAYAQAGISLPHNAAMQYEATQRISYSQLQPGDLIFFGMLPYHVAIYIGGGMEVVADDPQWPIHVVPISFDGTPSAFGQVTG</sequence>
<dbReference type="Proteomes" id="UP000184295">
    <property type="component" value="Unassembled WGS sequence"/>
</dbReference>
<dbReference type="Gene3D" id="1.20.5.340">
    <property type="match status" value="1"/>
</dbReference>
<accession>A0A1M4SAN6</accession>
<keyword evidence="7" id="KW-0732">Signal</keyword>
<comment type="similarity">
    <text evidence="1">Belongs to the peptidase C40 family.</text>
</comment>
<feature type="region of interest" description="Disordered" evidence="6">
    <location>
        <begin position="220"/>
        <end position="247"/>
    </location>
</feature>
<organism evidence="9 10">
    <name type="scientific">Ferrithrix thermotolerans DSM 19514</name>
    <dbReference type="NCBI Taxonomy" id="1121881"/>
    <lineage>
        <taxon>Bacteria</taxon>
        <taxon>Bacillati</taxon>
        <taxon>Actinomycetota</taxon>
        <taxon>Acidimicrobiia</taxon>
        <taxon>Acidimicrobiales</taxon>
        <taxon>Acidimicrobiaceae</taxon>
        <taxon>Ferrithrix</taxon>
    </lineage>
</organism>
<keyword evidence="4" id="KW-0788">Thiol protease</keyword>
<dbReference type="InterPro" id="IPR000064">
    <property type="entry name" value="NLP_P60_dom"/>
</dbReference>
<keyword evidence="5" id="KW-0175">Coiled coil</keyword>
<dbReference type="EMBL" id="FQUL01000002">
    <property type="protein sequence ID" value="SHE29294.1"/>
    <property type="molecule type" value="Genomic_DNA"/>
</dbReference>
<dbReference type="PANTHER" id="PTHR47053">
    <property type="entry name" value="MUREIN DD-ENDOPEPTIDASE MEPH-RELATED"/>
    <property type="match status" value="1"/>
</dbReference>
<evidence type="ECO:0000313" key="9">
    <source>
        <dbReference type="EMBL" id="SHE29294.1"/>
    </source>
</evidence>
<evidence type="ECO:0000256" key="5">
    <source>
        <dbReference type="SAM" id="Coils"/>
    </source>
</evidence>
<feature type="coiled-coil region" evidence="5">
    <location>
        <begin position="33"/>
        <end position="67"/>
    </location>
</feature>
<dbReference type="GO" id="GO:0006508">
    <property type="term" value="P:proteolysis"/>
    <property type="evidence" value="ECO:0007669"/>
    <property type="project" value="UniProtKB-KW"/>
</dbReference>
<dbReference type="AlphaFoldDB" id="A0A1M4SAN6"/>
<evidence type="ECO:0000259" key="8">
    <source>
        <dbReference type="PROSITE" id="PS51935"/>
    </source>
</evidence>
<protein>
    <submittedName>
        <fullName evidence="9">Cell wall-associated hydrolase, NlpC family</fullName>
    </submittedName>
</protein>
<evidence type="ECO:0000256" key="3">
    <source>
        <dbReference type="ARBA" id="ARBA00022801"/>
    </source>
</evidence>
<dbReference type="SUPFAM" id="SSF54001">
    <property type="entry name" value="Cysteine proteinases"/>
    <property type="match status" value="1"/>
</dbReference>
<evidence type="ECO:0000256" key="7">
    <source>
        <dbReference type="SAM" id="SignalP"/>
    </source>
</evidence>
<evidence type="ECO:0000256" key="1">
    <source>
        <dbReference type="ARBA" id="ARBA00007074"/>
    </source>
</evidence>
<keyword evidence="2" id="KW-0645">Protease</keyword>
<dbReference type="STRING" id="1121881.SAMN02745225_00175"/>
<dbReference type="InterPro" id="IPR038765">
    <property type="entry name" value="Papain-like_cys_pep_sf"/>
</dbReference>
<evidence type="ECO:0000256" key="6">
    <source>
        <dbReference type="SAM" id="MobiDB-lite"/>
    </source>
</evidence>
<keyword evidence="3 9" id="KW-0378">Hydrolase</keyword>
<feature type="domain" description="NlpC/P60" evidence="8">
    <location>
        <begin position="252"/>
        <end position="370"/>
    </location>
</feature>
<evidence type="ECO:0000313" key="10">
    <source>
        <dbReference type="Proteomes" id="UP000184295"/>
    </source>
</evidence>
<feature type="signal peptide" evidence="7">
    <location>
        <begin position="1"/>
        <end position="22"/>
    </location>
</feature>
<evidence type="ECO:0000256" key="2">
    <source>
        <dbReference type="ARBA" id="ARBA00022670"/>
    </source>
</evidence>
<dbReference type="RefSeq" id="WP_072787827.1">
    <property type="nucleotide sequence ID" value="NZ_FQUL01000002.1"/>
</dbReference>
<feature type="chain" id="PRO_5039676113" evidence="7">
    <location>
        <begin position="23"/>
        <end position="370"/>
    </location>
</feature>
<keyword evidence="10" id="KW-1185">Reference proteome</keyword>
<dbReference type="PANTHER" id="PTHR47053:SF1">
    <property type="entry name" value="MUREIN DD-ENDOPEPTIDASE MEPH-RELATED"/>
    <property type="match status" value="1"/>
</dbReference>
<dbReference type="OrthoDB" id="5177647at2"/>
<evidence type="ECO:0000256" key="4">
    <source>
        <dbReference type="ARBA" id="ARBA00022807"/>
    </source>
</evidence>
<dbReference type="InterPro" id="IPR051202">
    <property type="entry name" value="Peptidase_C40"/>
</dbReference>